<feature type="domain" description="RNA-binding S4" evidence="10">
    <location>
        <begin position="107"/>
        <end position="174"/>
    </location>
</feature>
<keyword evidence="13" id="KW-1185">Reference proteome</keyword>
<protein>
    <recommendedName>
        <fullName evidence="7">U3 small nucleolar ribonucleoprotein protein IMP3</fullName>
    </recommendedName>
    <alternativeName>
        <fullName evidence="8">U3 small nucleolar ribonucleoprotein protein imp3</fullName>
    </alternativeName>
</protein>
<evidence type="ECO:0000313" key="12">
    <source>
        <dbReference type="EMBL" id="CAI2382580.1"/>
    </source>
</evidence>
<name>A0AAD2D7H4_EUPCR</name>
<accession>A0AAD2D7H4</accession>
<dbReference type="GO" id="GO:0032040">
    <property type="term" value="C:small-subunit processome"/>
    <property type="evidence" value="ECO:0007669"/>
    <property type="project" value="TreeGrafter"/>
</dbReference>
<comment type="caution">
    <text evidence="12">The sequence shown here is derived from an EMBL/GenBank/DDBJ whole genome shotgun (WGS) entry which is preliminary data.</text>
</comment>
<keyword evidence="3" id="KW-0690">Ribosome biogenesis</keyword>
<evidence type="ECO:0000256" key="7">
    <source>
        <dbReference type="ARBA" id="ARBA00069727"/>
    </source>
</evidence>
<organism evidence="12 13">
    <name type="scientific">Euplotes crassus</name>
    <dbReference type="NCBI Taxonomy" id="5936"/>
    <lineage>
        <taxon>Eukaryota</taxon>
        <taxon>Sar</taxon>
        <taxon>Alveolata</taxon>
        <taxon>Ciliophora</taxon>
        <taxon>Intramacronucleata</taxon>
        <taxon>Spirotrichea</taxon>
        <taxon>Hypotrichia</taxon>
        <taxon>Euplotida</taxon>
        <taxon>Euplotidae</taxon>
        <taxon>Moneuplotes</taxon>
    </lineage>
</organism>
<evidence type="ECO:0000259" key="11">
    <source>
        <dbReference type="SMART" id="SM01390"/>
    </source>
</evidence>
<dbReference type="Gene3D" id="3.10.290.10">
    <property type="entry name" value="RNA-binding S4 domain"/>
    <property type="match status" value="1"/>
</dbReference>
<keyword evidence="6" id="KW-0687">Ribonucleoprotein</keyword>
<dbReference type="Proteomes" id="UP001295684">
    <property type="component" value="Unassembled WGS sequence"/>
</dbReference>
<dbReference type="GO" id="GO:0034457">
    <property type="term" value="C:Mpp10 complex"/>
    <property type="evidence" value="ECO:0007669"/>
    <property type="project" value="TreeGrafter"/>
</dbReference>
<sequence>MRKLKFHEQKLLKKVNLYSWKNESAHKETSIMRRYHVQGREDYSKYNNLCGMITKTVAKLKTLPQDDAYRIEKTQQLLTKLYEMGVISDTTNLSSVEKISVSSFCRRRLPVVMVKMHLCPTIKRAAELIEQGHISVGIETITDPAFHVNRSMEDHITWVKTSKIKKKVMEYNGDFDDFDVNV</sequence>
<dbReference type="InterPro" id="IPR036986">
    <property type="entry name" value="S4_RNA-bd_sf"/>
</dbReference>
<dbReference type="InterPro" id="IPR002942">
    <property type="entry name" value="S4_RNA-bd"/>
</dbReference>
<dbReference type="GO" id="GO:0042274">
    <property type="term" value="P:ribosomal small subunit biogenesis"/>
    <property type="evidence" value="ECO:0007669"/>
    <property type="project" value="TreeGrafter"/>
</dbReference>
<evidence type="ECO:0000256" key="9">
    <source>
        <dbReference type="PROSITE-ProRule" id="PRU00182"/>
    </source>
</evidence>
<evidence type="ECO:0000256" key="6">
    <source>
        <dbReference type="ARBA" id="ARBA00023274"/>
    </source>
</evidence>
<reference evidence="12" key="1">
    <citation type="submission" date="2023-07" db="EMBL/GenBank/DDBJ databases">
        <authorList>
            <consortium name="AG Swart"/>
            <person name="Singh M."/>
            <person name="Singh A."/>
            <person name="Seah K."/>
            <person name="Emmerich C."/>
        </authorList>
    </citation>
    <scope>NUCLEOTIDE SEQUENCE</scope>
    <source>
        <strain evidence="12">DP1</strain>
    </source>
</reference>
<gene>
    <name evidence="12" type="ORF">ECRASSUSDP1_LOCUS24058</name>
</gene>
<proteinExistence type="inferred from homology"/>
<dbReference type="GO" id="GO:0030515">
    <property type="term" value="F:snoRNA binding"/>
    <property type="evidence" value="ECO:0007669"/>
    <property type="project" value="TreeGrafter"/>
</dbReference>
<dbReference type="CDD" id="cd00165">
    <property type="entry name" value="S4"/>
    <property type="match status" value="1"/>
</dbReference>
<evidence type="ECO:0000256" key="1">
    <source>
        <dbReference type="ARBA" id="ARBA00004604"/>
    </source>
</evidence>
<dbReference type="GO" id="GO:0006364">
    <property type="term" value="P:rRNA processing"/>
    <property type="evidence" value="ECO:0007669"/>
    <property type="project" value="TreeGrafter"/>
</dbReference>
<evidence type="ECO:0000256" key="5">
    <source>
        <dbReference type="ARBA" id="ARBA00023242"/>
    </source>
</evidence>
<dbReference type="PANTHER" id="PTHR11831">
    <property type="entry name" value="30S 40S RIBOSOMAL PROTEIN"/>
    <property type="match status" value="1"/>
</dbReference>
<dbReference type="SMART" id="SM00363">
    <property type="entry name" value="S4"/>
    <property type="match status" value="1"/>
</dbReference>
<dbReference type="GO" id="GO:0019843">
    <property type="term" value="F:rRNA binding"/>
    <property type="evidence" value="ECO:0007669"/>
    <property type="project" value="InterPro"/>
</dbReference>
<evidence type="ECO:0000313" key="13">
    <source>
        <dbReference type="Proteomes" id="UP001295684"/>
    </source>
</evidence>
<dbReference type="PROSITE" id="PS50889">
    <property type="entry name" value="S4"/>
    <property type="match status" value="1"/>
</dbReference>
<dbReference type="EMBL" id="CAMPGE010024765">
    <property type="protein sequence ID" value="CAI2382580.1"/>
    <property type="molecule type" value="Genomic_DNA"/>
</dbReference>
<dbReference type="PANTHER" id="PTHR11831:SF1">
    <property type="entry name" value="U3 SMALL NUCLEOLAR RIBONUCLEOPROTEIN PROTEIN IMP3"/>
    <property type="match status" value="1"/>
</dbReference>
<evidence type="ECO:0000256" key="4">
    <source>
        <dbReference type="ARBA" id="ARBA00022884"/>
    </source>
</evidence>
<evidence type="ECO:0000256" key="2">
    <source>
        <dbReference type="ARBA" id="ARBA00007465"/>
    </source>
</evidence>
<dbReference type="FunFam" id="3.10.290.10:FF:000006">
    <property type="entry name" value="U3 small nucleolar ribonucleoprotein IMP3"/>
    <property type="match status" value="1"/>
</dbReference>
<evidence type="ECO:0000259" key="10">
    <source>
        <dbReference type="SMART" id="SM00363"/>
    </source>
</evidence>
<dbReference type="SUPFAM" id="SSF55174">
    <property type="entry name" value="Alpha-L RNA-binding motif"/>
    <property type="match status" value="1"/>
</dbReference>
<dbReference type="AlphaFoldDB" id="A0AAD2D7H4"/>
<dbReference type="InterPro" id="IPR001912">
    <property type="entry name" value="Ribosomal_uS4_N"/>
</dbReference>
<evidence type="ECO:0000256" key="8">
    <source>
        <dbReference type="ARBA" id="ARBA00072223"/>
    </source>
</evidence>
<feature type="domain" description="Small ribosomal subunit protein uS4 N-terminal" evidence="11">
    <location>
        <begin position="3"/>
        <end position="106"/>
    </location>
</feature>
<keyword evidence="5" id="KW-0539">Nucleus</keyword>
<keyword evidence="4 9" id="KW-0694">RNA-binding</keyword>
<evidence type="ECO:0000256" key="3">
    <source>
        <dbReference type="ARBA" id="ARBA00022517"/>
    </source>
</evidence>
<comment type="similarity">
    <text evidence="2">Belongs to the universal ribosomal protein uS4 family.</text>
</comment>
<dbReference type="SMART" id="SM01390">
    <property type="entry name" value="Ribosomal_S4"/>
    <property type="match status" value="1"/>
</dbReference>
<dbReference type="InterPro" id="IPR022801">
    <property type="entry name" value="Ribosomal_uS4"/>
</dbReference>
<comment type="subcellular location">
    <subcellularLocation>
        <location evidence="1">Nucleus</location>
        <location evidence="1">Nucleolus</location>
    </subcellularLocation>
</comment>
<dbReference type="Pfam" id="PF01479">
    <property type="entry name" value="S4"/>
    <property type="match status" value="1"/>
</dbReference>
<dbReference type="Pfam" id="PF00163">
    <property type="entry name" value="Ribosomal_S4"/>
    <property type="match status" value="1"/>
</dbReference>